<evidence type="ECO:0000313" key="3">
    <source>
        <dbReference type="Proteomes" id="UP000464468"/>
    </source>
</evidence>
<dbReference type="EMBL" id="CP047895">
    <property type="protein sequence ID" value="QHL90109.1"/>
    <property type="molecule type" value="Genomic_DNA"/>
</dbReference>
<dbReference type="KEGG" id="schy:GVO57_03760"/>
<evidence type="ECO:0000256" key="1">
    <source>
        <dbReference type="SAM" id="SignalP"/>
    </source>
</evidence>
<keyword evidence="3" id="KW-1185">Reference proteome</keyword>
<feature type="signal peptide" evidence="1">
    <location>
        <begin position="1"/>
        <end position="25"/>
    </location>
</feature>
<keyword evidence="1" id="KW-0732">Signal</keyword>
<gene>
    <name evidence="2" type="ORF">GVO57_03760</name>
</gene>
<accession>A0A7Z2NVN9</accession>
<name>A0A7Z2NVN9_9SPHN</name>
<protein>
    <recommendedName>
        <fullName evidence="4">Molecular chaperone</fullName>
    </recommendedName>
</protein>
<sequence length="272" mass="27985">MFSRLLAGALALAAGLVVMSAPANAQGDLLVAPTRLVLSGASGGEVIVSNAGTATTTYRISLVVKRMDASGQIHAVPDGQALPAETAAVEMINHAPRRITLAPQQSQTIRIGVRPPPDLAPGEYRAHLLFRAVPDAPDAAAETPAPGGDAGMAIRLTPIYGVAIPVIVRIGTVDGAARLVSARLQPGADPAITVDLARSGDRSVYGTLDVLAPGRKEPVATIKGVSAYPEIAARQVRIPVLRERVAGVQGLTVRFTETDPAGRGATSEVAVR</sequence>
<evidence type="ECO:0008006" key="4">
    <source>
        <dbReference type="Google" id="ProtNLM"/>
    </source>
</evidence>
<proteinExistence type="predicted"/>
<dbReference type="Proteomes" id="UP000464468">
    <property type="component" value="Chromosome"/>
</dbReference>
<reference evidence="2 3" key="1">
    <citation type="submission" date="2020-01" db="EMBL/GenBank/DDBJ databases">
        <title>Sphingomonas sp. C33 whole genome sequece.</title>
        <authorList>
            <person name="Park C."/>
        </authorList>
    </citation>
    <scope>NUCLEOTIDE SEQUENCE [LARGE SCALE GENOMIC DNA]</scope>
    <source>
        <strain evidence="2 3">C33</strain>
    </source>
</reference>
<feature type="chain" id="PRO_5031475959" description="Molecular chaperone" evidence="1">
    <location>
        <begin position="26"/>
        <end position="272"/>
    </location>
</feature>
<dbReference type="SUPFAM" id="SSF49354">
    <property type="entry name" value="PapD-like"/>
    <property type="match status" value="1"/>
</dbReference>
<dbReference type="AlphaFoldDB" id="A0A7Z2NVN9"/>
<evidence type="ECO:0000313" key="2">
    <source>
        <dbReference type="EMBL" id="QHL90109.1"/>
    </source>
</evidence>
<organism evidence="2 3">
    <name type="scientific">Sphingomonas changnyeongensis</name>
    <dbReference type="NCBI Taxonomy" id="2698679"/>
    <lineage>
        <taxon>Bacteria</taxon>
        <taxon>Pseudomonadati</taxon>
        <taxon>Pseudomonadota</taxon>
        <taxon>Alphaproteobacteria</taxon>
        <taxon>Sphingomonadales</taxon>
        <taxon>Sphingomonadaceae</taxon>
        <taxon>Sphingomonas</taxon>
    </lineage>
</organism>
<dbReference type="InterPro" id="IPR008962">
    <property type="entry name" value="PapD-like_sf"/>
</dbReference>